<dbReference type="AlphaFoldDB" id="C6WK96"/>
<dbReference type="Proteomes" id="UP000002213">
    <property type="component" value="Chromosome"/>
</dbReference>
<evidence type="ECO:0000256" key="1">
    <source>
        <dbReference type="ARBA" id="ARBA00023002"/>
    </source>
</evidence>
<accession>C6WK96</accession>
<dbReference type="EMBL" id="CP001630">
    <property type="protein sequence ID" value="ACU38309.1"/>
    <property type="molecule type" value="Genomic_DNA"/>
</dbReference>
<protein>
    <submittedName>
        <fullName evidence="3">NADP oxidoreductase coenzyme F420-dependent</fullName>
    </submittedName>
</protein>
<gene>
    <name evidence="3" type="ordered locus">Amir_4463</name>
</gene>
<dbReference type="InterPro" id="IPR028939">
    <property type="entry name" value="P5C_Rdtase_cat_N"/>
</dbReference>
<sequence length="219" mass="22352">MRTIGIIGSGRVGGALARLAVAHGLRVVVSNSRGPETLADLVAELGPHARAATPEEAALACDLAFAAVPVRAYRDLPATALRDRTVVDAINHDPARHGHVPGLDGATTSELVQAHLSGSRVVKACNNIFSGSLLALARPSGAPDRSALPVAGDDPGARAEVAAFLDVIGYDVVDAGPLAEGWRWQPGTPAHLVHAGATVHEAVPAGVERVRAALAAATR</sequence>
<dbReference type="InterPro" id="IPR051267">
    <property type="entry name" value="STEAP_metalloreductase"/>
</dbReference>
<proteinExistence type="predicted"/>
<keyword evidence="4" id="KW-1185">Reference proteome</keyword>
<reference evidence="3 4" key="1">
    <citation type="journal article" date="2009" name="Stand. Genomic Sci.">
        <title>Complete genome sequence of Actinosynnema mirum type strain (101).</title>
        <authorList>
            <person name="Land M."/>
            <person name="Lapidus A."/>
            <person name="Mayilraj S."/>
            <person name="Chen F."/>
            <person name="Copeland A."/>
            <person name="Del Rio T.G."/>
            <person name="Nolan M."/>
            <person name="Lucas S."/>
            <person name="Tice H."/>
            <person name="Cheng J.F."/>
            <person name="Chertkov O."/>
            <person name="Bruce D."/>
            <person name="Goodwin L."/>
            <person name="Pitluck S."/>
            <person name="Rohde M."/>
            <person name="Goker M."/>
            <person name="Pati A."/>
            <person name="Ivanova N."/>
            <person name="Mavromatis K."/>
            <person name="Chen A."/>
            <person name="Palaniappan K."/>
            <person name="Hauser L."/>
            <person name="Chang Y.J."/>
            <person name="Jeffries C.C."/>
            <person name="Brettin T."/>
            <person name="Detter J.C."/>
            <person name="Han C."/>
            <person name="Chain P."/>
            <person name="Tindall B.J."/>
            <person name="Bristow J."/>
            <person name="Eisen J.A."/>
            <person name="Markowitz V."/>
            <person name="Hugenholtz P."/>
            <person name="Kyrpides N.C."/>
            <person name="Klenk H.P."/>
        </authorList>
    </citation>
    <scope>NUCLEOTIDE SEQUENCE [LARGE SCALE GENOMIC DNA]</scope>
    <source>
        <strain evidence="4">ATCC 29888 / DSM 43827 / JCM 3225 / NBRC 14064 / NCIMB 13271 / NRRL B-12336 / IMRU 3971 / 101</strain>
    </source>
</reference>
<feature type="domain" description="Pyrroline-5-carboxylate reductase catalytic N-terminal" evidence="2">
    <location>
        <begin position="3"/>
        <end position="91"/>
    </location>
</feature>
<evidence type="ECO:0000313" key="3">
    <source>
        <dbReference type="EMBL" id="ACU38309.1"/>
    </source>
</evidence>
<dbReference type="KEGG" id="ami:Amir_4463"/>
<dbReference type="eggNOG" id="COG2085">
    <property type="taxonomic scope" value="Bacteria"/>
</dbReference>
<dbReference type="InterPro" id="IPR036291">
    <property type="entry name" value="NAD(P)-bd_dom_sf"/>
</dbReference>
<dbReference type="Pfam" id="PF03807">
    <property type="entry name" value="F420_oxidored"/>
    <property type="match status" value="1"/>
</dbReference>
<dbReference type="GO" id="GO:0016491">
    <property type="term" value="F:oxidoreductase activity"/>
    <property type="evidence" value="ECO:0007669"/>
    <property type="project" value="UniProtKB-KW"/>
</dbReference>
<keyword evidence="1" id="KW-0560">Oxidoreductase</keyword>
<name>C6WK96_ACTMD</name>
<dbReference type="PANTHER" id="PTHR14239">
    <property type="entry name" value="DUDULIN-RELATED"/>
    <property type="match status" value="1"/>
</dbReference>
<dbReference type="RefSeq" id="WP_015803196.1">
    <property type="nucleotide sequence ID" value="NC_013093.1"/>
</dbReference>
<dbReference type="Gene3D" id="3.40.50.720">
    <property type="entry name" value="NAD(P)-binding Rossmann-like Domain"/>
    <property type="match status" value="1"/>
</dbReference>
<dbReference type="STRING" id="446462.Amir_4463"/>
<dbReference type="HOGENOM" id="CLU_076368_0_2_11"/>
<organism evidence="3 4">
    <name type="scientific">Actinosynnema mirum (strain ATCC 29888 / DSM 43827 / JCM 3225 / NBRC 14064 / NCIMB 13271 / NRRL B-12336 / IMRU 3971 / 101)</name>
    <dbReference type="NCBI Taxonomy" id="446462"/>
    <lineage>
        <taxon>Bacteria</taxon>
        <taxon>Bacillati</taxon>
        <taxon>Actinomycetota</taxon>
        <taxon>Actinomycetes</taxon>
        <taxon>Pseudonocardiales</taxon>
        <taxon>Pseudonocardiaceae</taxon>
        <taxon>Actinosynnema</taxon>
    </lineage>
</organism>
<dbReference type="SUPFAM" id="SSF51735">
    <property type="entry name" value="NAD(P)-binding Rossmann-fold domains"/>
    <property type="match status" value="1"/>
</dbReference>
<dbReference type="OrthoDB" id="1523398at2"/>
<evidence type="ECO:0000313" key="4">
    <source>
        <dbReference type="Proteomes" id="UP000002213"/>
    </source>
</evidence>
<evidence type="ECO:0000259" key="2">
    <source>
        <dbReference type="Pfam" id="PF03807"/>
    </source>
</evidence>